<feature type="signal peptide" evidence="1">
    <location>
        <begin position="1"/>
        <end position="20"/>
    </location>
</feature>
<feature type="chain" id="PRO_5034703581" evidence="1">
    <location>
        <begin position="21"/>
        <end position="131"/>
    </location>
</feature>
<dbReference type="Proteomes" id="UP000694552">
    <property type="component" value="Unplaced"/>
</dbReference>
<reference evidence="2" key="1">
    <citation type="submission" date="2025-08" db="UniProtKB">
        <authorList>
            <consortium name="Ensembl"/>
        </authorList>
    </citation>
    <scope>IDENTIFICATION</scope>
</reference>
<name>A0A8C8BL36_9STRI</name>
<keyword evidence="1" id="KW-0732">Signal</keyword>
<reference evidence="2" key="2">
    <citation type="submission" date="2025-09" db="UniProtKB">
        <authorList>
            <consortium name="Ensembl"/>
        </authorList>
    </citation>
    <scope>IDENTIFICATION</scope>
</reference>
<accession>A0A8C8BL36</accession>
<evidence type="ECO:0000313" key="2">
    <source>
        <dbReference type="Ensembl" id="ENSOSUP00000019297.1"/>
    </source>
</evidence>
<proteinExistence type="predicted"/>
<dbReference type="Ensembl" id="ENSOSUT00000019921.1">
    <property type="protein sequence ID" value="ENSOSUP00000019297.1"/>
    <property type="gene ID" value="ENSOSUG00000013580.1"/>
</dbReference>
<protein>
    <submittedName>
        <fullName evidence="2">Uncharacterized protein</fullName>
    </submittedName>
</protein>
<keyword evidence="3" id="KW-1185">Reference proteome</keyword>
<sequence>SSWLCHPTVLGTLLLPRTAAKTNRSTLCAVLSLVIGSQLCPCYQNPKLLQPSGPSLSLVLPSLSCPPTRVPQSNRSLPQGTFPWPTSCVLPLQHIQLVEVPGSHFVHLNEPEVVSGIISDFLTAQNTRARL</sequence>
<dbReference type="InterPro" id="IPR029058">
    <property type="entry name" value="AB_hydrolase_fold"/>
</dbReference>
<evidence type="ECO:0000313" key="3">
    <source>
        <dbReference type="Proteomes" id="UP000694552"/>
    </source>
</evidence>
<organism evidence="2 3">
    <name type="scientific">Otus sunia</name>
    <name type="common">Oriental scops-owl</name>
    <dbReference type="NCBI Taxonomy" id="257818"/>
    <lineage>
        <taxon>Eukaryota</taxon>
        <taxon>Metazoa</taxon>
        <taxon>Chordata</taxon>
        <taxon>Craniata</taxon>
        <taxon>Vertebrata</taxon>
        <taxon>Euteleostomi</taxon>
        <taxon>Archelosauria</taxon>
        <taxon>Archosauria</taxon>
        <taxon>Dinosauria</taxon>
        <taxon>Saurischia</taxon>
        <taxon>Theropoda</taxon>
        <taxon>Coelurosauria</taxon>
        <taxon>Aves</taxon>
        <taxon>Neognathae</taxon>
        <taxon>Neoaves</taxon>
        <taxon>Telluraves</taxon>
        <taxon>Strigiformes</taxon>
        <taxon>Strigidae</taxon>
        <taxon>Otus</taxon>
    </lineage>
</organism>
<evidence type="ECO:0000256" key="1">
    <source>
        <dbReference type="SAM" id="SignalP"/>
    </source>
</evidence>
<dbReference type="Gene3D" id="3.40.50.1820">
    <property type="entry name" value="alpha/beta hydrolase"/>
    <property type="match status" value="1"/>
</dbReference>
<dbReference type="AlphaFoldDB" id="A0A8C8BL36"/>